<proteinExistence type="predicted"/>
<dbReference type="Proteomes" id="UP000615446">
    <property type="component" value="Unassembled WGS sequence"/>
</dbReference>
<comment type="caution">
    <text evidence="1">The sequence shown here is derived from an EMBL/GenBank/DDBJ whole genome shotgun (WGS) entry which is preliminary data.</text>
</comment>
<dbReference type="EMBL" id="BLAL01000089">
    <property type="protein sequence ID" value="GES85196.1"/>
    <property type="molecule type" value="Genomic_DNA"/>
</dbReference>
<sequence length="384" mass="44525">MSIEAIDNKFSDLFDAITLGQYNNREVKVFIRREKSENWREVDNELNQAVPAILSLIGILKKYTQYLNEATIIMTKYHHSNESAHSPKNNGIIRAVIWKPSILYGKSQKLKNLMYSYIQKVTLAVLCMLYFNLTSNAAVSSNSISHDNKFNTFWDEIEAYFNKQNLLTVDKRKHETILYIPLALSVCDLCKIIIEKLHTIHGNPLPFTIHIPSEEWIYDKHKVPIGKDIAVSIGIQNWHFMVDQNKYFWIILQWSSFVSYKDTTIKPSSAIKYSTKFLNVFNIQYEYQAVPPILCFYTDERPDHQCNYRFVQIALIAPFLQRDFDMLIAVCTAPNHSWINPAKCIISILNLGLQGIVLKRNQMSPKSKALFKTTNTLDDIRKKA</sequence>
<dbReference type="OrthoDB" id="2424089at2759"/>
<accession>A0A8H3LEG0</accession>
<dbReference type="AlphaFoldDB" id="A0A8H3LEG0"/>
<organism evidence="1 2">
    <name type="scientific">Rhizophagus clarus</name>
    <dbReference type="NCBI Taxonomy" id="94130"/>
    <lineage>
        <taxon>Eukaryota</taxon>
        <taxon>Fungi</taxon>
        <taxon>Fungi incertae sedis</taxon>
        <taxon>Mucoromycota</taxon>
        <taxon>Glomeromycotina</taxon>
        <taxon>Glomeromycetes</taxon>
        <taxon>Glomerales</taxon>
        <taxon>Glomeraceae</taxon>
        <taxon>Rhizophagus</taxon>
    </lineage>
</organism>
<name>A0A8H3LEG0_9GLOM</name>
<reference evidence="1" key="1">
    <citation type="submission" date="2019-10" db="EMBL/GenBank/DDBJ databases">
        <title>Conservation and host-specific expression of non-tandemly repeated heterogenous ribosome RNA gene in arbuscular mycorrhizal fungi.</title>
        <authorList>
            <person name="Maeda T."/>
            <person name="Kobayashi Y."/>
            <person name="Nakagawa T."/>
            <person name="Ezawa T."/>
            <person name="Yamaguchi K."/>
            <person name="Bino T."/>
            <person name="Nishimoto Y."/>
            <person name="Shigenobu S."/>
            <person name="Kawaguchi M."/>
        </authorList>
    </citation>
    <scope>NUCLEOTIDE SEQUENCE</scope>
    <source>
        <strain evidence="1">HR1</strain>
    </source>
</reference>
<evidence type="ECO:0000313" key="2">
    <source>
        <dbReference type="Proteomes" id="UP000615446"/>
    </source>
</evidence>
<gene>
    <name evidence="1" type="ORF">RCL2_001228300</name>
</gene>
<evidence type="ECO:0000313" key="1">
    <source>
        <dbReference type="EMBL" id="GES85196.1"/>
    </source>
</evidence>
<protein>
    <submittedName>
        <fullName evidence="1">Uncharacterized protein</fullName>
    </submittedName>
</protein>